<organism evidence="2 3">
    <name type="scientific">Nocardioides endophyticus</name>
    <dbReference type="NCBI Taxonomy" id="1353775"/>
    <lineage>
        <taxon>Bacteria</taxon>
        <taxon>Bacillati</taxon>
        <taxon>Actinomycetota</taxon>
        <taxon>Actinomycetes</taxon>
        <taxon>Propionibacteriales</taxon>
        <taxon>Nocardioidaceae</taxon>
        <taxon>Nocardioides</taxon>
    </lineage>
</organism>
<evidence type="ECO:0000313" key="3">
    <source>
        <dbReference type="Proteomes" id="UP001499882"/>
    </source>
</evidence>
<protein>
    <submittedName>
        <fullName evidence="2">Uncharacterized protein</fullName>
    </submittedName>
</protein>
<sequence length="82" mass="8238">MSPSRLGAFAAVAALDTALLLGVGFAMWSEAPSPAEEAVGKGLVAVGAAVGVAAFALLCAWLTALGYGIYPETQVRGDREDA</sequence>
<gene>
    <name evidence="2" type="ORF">GCM10023350_01140</name>
</gene>
<accession>A0ABP8Y6T0</accession>
<keyword evidence="1" id="KW-1133">Transmembrane helix</keyword>
<keyword evidence="1" id="KW-0472">Membrane</keyword>
<dbReference type="Proteomes" id="UP001499882">
    <property type="component" value="Unassembled WGS sequence"/>
</dbReference>
<evidence type="ECO:0000313" key="2">
    <source>
        <dbReference type="EMBL" id="GAA4722733.1"/>
    </source>
</evidence>
<keyword evidence="1" id="KW-0812">Transmembrane</keyword>
<dbReference type="RefSeq" id="WP_345524559.1">
    <property type="nucleotide sequence ID" value="NZ_BAABKN010000002.1"/>
</dbReference>
<evidence type="ECO:0000256" key="1">
    <source>
        <dbReference type="SAM" id="Phobius"/>
    </source>
</evidence>
<reference evidence="3" key="1">
    <citation type="journal article" date="2019" name="Int. J. Syst. Evol. Microbiol.">
        <title>The Global Catalogue of Microorganisms (GCM) 10K type strain sequencing project: providing services to taxonomists for standard genome sequencing and annotation.</title>
        <authorList>
            <consortium name="The Broad Institute Genomics Platform"/>
            <consortium name="The Broad Institute Genome Sequencing Center for Infectious Disease"/>
            <person name="Wu L."/>
            <person name="Ma J."/>
        </authorList>
    </citation>
    <scope>NUCLEOTIDE SEQUENCE [LARGE SCALE GENOMIC DNA]</scope>
    <source>
        <strain evidence="3">JCM 18532</strain>
    </source>
</reference>
<feature type="transmembrane region" description="Helical" evidence="1">
    <location>
        <begin position="42"/>
        <end position="70"/>
    </location>
</feature>
<proteinExistence type="predicted"/>
<keyword evidence="3" id="KW-1185">Reference proteome</keyword>
<comment type="caution">
    <text evidence="2">The sequence shown here is derived from an EMBL/GenBank/DDBJ whole genome shotgun (WGS) entry which is preliminary data.</text>
</comment>
<name>A0ABP8Y6T0_9ACTN</name>
<dbReference type="EMBL" id="BAABKN010000002">
    <property type="protein sequence ID" value="GAA4722733.1"/>
    <property type="molecule type" value="Genomic_DNA"/>
</dbReference>